<dbReference type="KEGG" id="nvn:NVIE_010420"/>
<evidence type="ECO:0000313" key="1">
    <source>
        <dbReference type="EMBL" id="AIC15267.1"/>
    </source>
</evidence>
<evidence type="ECO:0000313" key="2">
    <source>
        <dbReference type="Proteomes" id="UP000027093"/>
    </source>
</evidence>
<accession>A0A060HPZ8</accession>
<gene>
    <name evidence="1" type="ORF">NVIE_010420</name>
</gene>
<organism evidence="1 2">
    <name type="scientific">Nitrososphaera viennensis EN76</name>
    <dbReference type="NCBI Taxonomy" id="926571"/>
    <lineage>
        <taxon>Archaea</taxon>
        <taxon>Nitrososphaerota</taxon>
        <taxon>Nitrososphaeria</taxon>
        <taxon>Nitrososphaerales</taxon>
        <taxon>Nitrososphaeraceae</taxon>
        <taxon>Nitrososphaera</taxon>
    </lineage>
</organism>
<dbReference type="AlphaFoldDB" id="A0A060HPZ8"/>
<reference evidence="1 2" key="1">
    <citation type="journal article" date="2014" name="Int. J. Syst. Evol. Microbiol.">
        <title>Nitrososphaera viennensis gen. nov., sp. nov., an aerobic and mesophilic, ammonia-oxidizing archaeon from soil and a member of the archaeal phylum Thaumarchaeota.</title>
        <authorList>
            <person name="Stieglmeier M."/>
            <person name="Klingl A."/>
            <person name="Alves R.J."/>
            <person name="Rittmann S.K."/>
            <person name="Melcher M."/>
            <person name="Leisch N."/>
            <person name="Schleper C."/>
        </authorList>
    </citation>
    <scope>NUCLEOTIDE SEQUENCE [LARGE SCALE GENOMIC DNA]</scope>
    <source>
        <strain evidence="1">EN76</strain>
    </source>
</reference>
<sequence length="44" mass="5152">MTRGGDHAHRCVYCNELYSCPLDKRDCKISWKTDHNDHYLALAN</sequence>
<dbReference type="EMBL" id="CP007536">
    <property type="protein sequence ID" value="AIC15267.1"/>
    <property type="molecule type" value="Genomic_DNA"/>
</dbReference>
<proteinExistence type="predicted"/>
<dbReference type="Proteomes" id="UP000027093">
    <property type="component" value="Chromosome"/>
</dbReference>
<keyword evidence="2" id="KW-1185">Reference proteome</keyword>
<protein>
    <submittedName>
        <fullName evidence="1">Uncharacterized protein</fullName>
    </submittedName>
</protein>
<dbReference type="STRING" id="926571.NVIE_010420"/>
<name>A0A060HPZ8_9ARCH</name>
<dbReference type="HOGENOM" id="CLU_3210880_0_0_2"/>